<keyword evidence="11" id="KW-1185">Reference proteome</keyword>
<gene>
    <name evidence="10" type="ORF">PsYK624_121330</name>
</gene>
<evidence type="ECO:0000256" key="8">
    <source>
        <dbReference type="PIRSR" id="PIRSR602401-1"/>
    </source>
</evidence>
<dbReference type="EMBL" id="BPQB01000054">
    <property type="protein sequence ID" value="GJE95941.1"/>
    <property type="molecule type" value="Genomic_DNA"/>
</dbReference>
<feature type="transmembrane region" description="Helical" evidence="9">
    <location>
        <begin position="24"/>
        <end position="41"/>
    </location>
</feature>
<dbReference type="Proteomes" id="UP000703269">
    <property type="component" value="Unassembled WGS sequence"/>
</dbReference>
<reference evidence="10 11" key="1">
    <citation type="submission" date="2021-08" db="EMBL/GenBank/DDBJ databases">
        <title>Draft Genome Sequence of Phanerochaete sordida strain YK-624.</title>
        <authorList>
            <person name="Mori T."/>
            <person name="Dohra H."/>
            <person name="Suzuki T."/>
            <person name="Kawagishi H."/>
            <person name="Hirai H."/>
        </authorList>
    </citation>
    <scope>NUCLEOTIDE SEQUENCE [LARGE SCALE GENOMIC DNA]</scope>
    <source>
        <strain evidence="10 11">YK-624</strain>
    </source>
</reference>
<name>A0A9P3GJI4_9APHY</name>
<sequence length="565" mass="62794">MCAGHLFDAFKIPKLQLPAAMDQAHALVAIAGAAVITHLVFKRWEPTNIGILALLLLALPMGLSTLLLPHYGPLLAPLVALAAFHAAMLASIALYRVSPWHPLANYPGPLLAKLSKWWLVWKERHGKQHLYIQELHEQYGDVVRIGPNDISIRDVEAIVPLMGLKGLPKGPAPWGAPIEPSVVPLIGIRDNAEHARRRRPWARAFAAEALKGYEPMLTRRLAQLVDKLGSQQGAVDLSIWLSYFSHDFMGDMIYGGGHELLANGDANGIWAMFRAAAEGQMMAHHLPWLTTFTSLLPASPGLQKMRSVALRRTMARYANGSDKKDLFHYLSNEDNAEKISPPPEQLVTETVLAVFTSSETVAMILSNVFWQLLQHPQYYKQLQTEVDRYYPAGENAYDTKNYDKMVWLDAVLNEALRLYPITPSGSQRAPAPGRGDRIVGPYVIPEGTNARVHTWSLHRDPRYFANPNAFWPERWLVAGGHASAPAGEGFVHDARAFVPYSVGPMGCVGRDLAELEMRMVLCALVQKLQFAPAEGWDPAERERTLRDEFVVCMRGPVSVVVSKRT</sequence>
<dbReference type="Pfam" id="PF00067">
    <property type="entry name" value="p450"/>
    <property type="match status" value="1"/>
</dbReference>
<dbReference type="GO" id="GO:0005506">
    <property type="term" value="F:iron ion binding"/>
    <property type="evidence" value="ECO:0007669"/>
    <property type="project" value="InterPro"/>
</dbReference>
<evidence type="ECO:0000256" key="7">
    <source>
        <dbReference type="ARBA" id="ARBA00023033"/>
    </source>
</evidence>
<keyword evidence="9" id="KW-0472">Membrane</keyword>
<evidence type="ECO:0000256" key="3">
    <source>
        <dbReference type="ARBA" id="ARBA00010617"/>
    </source>
</evidence>
<dbReference type="InterPro" id="IPR050121">
    <property type="entry name" value="Cytochrome_P450_monoxygenase"/>
</dbReference>
<dbReference type="PRINTS" id="PR00385">
    <property type="entry name" value="P450"/>
</dbReference>
<dbReference type="PANTHER" id="PTHR24305">
    <property type="entry name" value="CYTOCHROME P450"/>
    <property type="match status" value="1"/>
</dbReference>
<feature type="transmembrane region" description="Helical" evidence="9">
    <location>
        <begin position="48"/>
        <end position="68"/>
    </location>
</feature>
<evidence type="ECO:0000256" key="6">
    <source>
        <dbReference type="ARBA" id="ARBA00023004"/>
    </source>
</evidence>
<comment type="caution">
    <text evidence="10">The sequence shown here is derived from an EMBL/GenBank/DDBJ whole genome shotgun (WGS) entry which is preliminary data.</text>
</comment>
<feature type="binding site" description="axial binding residue" evidence="8">
    <location>
        <position position="507"/>
    </location>
    <ligand>
        <name>heme</name>
        <dbReference type="ChEBI" id="CHEBI:30413"/>
    </ligand>
    <ligandPart>
        <name>Fe</name>
        <dbReference type="ChEBI" id="CHEBI:18248"/>
    </ligandPart>
</feature>
<dbReference type="GO" id="GO:0016705">
    <property type="term" value="F:oxidoreductase activity, acting on paired donors, with incorporation or reduction of molecular oxygen"/>
    <property type="evidence" value="ECO:0007669"/>
    <property type="project" value="InterPro"/>
</dbReference>
<dbReference type="InterPro" id="IPR001128">
    <property type="entry name" value="Cyt_P450"/>
</dbReference>
<dbReference type="InterPro" id="IPR036396">
    <property type="entry name" value="Cyt_P450_sf"/>
</dbReference>
<dbReference type="GO" id="GO:0020037">
    <property type="term" value="F:heme binding"/>
    <property type="evidence" value="ECO:0007669"/>
    <property type="project" value="InterPro"/>
</dbReference>
<dbReference type="PRINTS" id="PR00463">
    <property type="entry name" value="EP450I"/>
</dbReference>
<comment type="similarity">
    <text evidence="3">Belongs to the cytochrome P450 family.</text>
</comment>
<keyword evidence="7" id="KW-0503">Monooxygenase</keyword>
<evidence type="ECO:0000256" key="5">
    <source>
        <dbReference type="ARBA" id="ARBA00023002"/>
    </source>
</evidence>
<keyword evidence="6 8" id="KW-0408">Iron</keyword>
<organism evidence="10 11">
    <name type="scientific">Phanerochaete sordida</name>
    <dbReference type="NCBI Taxonomy" id="48140"/>
    <lineage>
        <taxon>Eukaryota</taxon>
        <taxon>Fungi</taxon>
        <taxon>Dikarya</taxon>
        <taxon>Basidiomycota</taxon>
        <taxon>Agaricomycotina</taxon>
        <taxon>Agaricomycetes</taxon>
        <taxon>Polyporales</taxon>
        <taxon>Phanerochaetaceae</taxon>
        <taxon>Phanerochaete</taxon>
    </lineage>
</organism>
<keyword evidence="8" id="KW-0349">Heme</keyword>
<keyword evidence="5" id="KW-0560">Oxidoreductase</keyword>
<accession>A0A9P3GJI4</accession>
<protein>
    <submittedName>
        <fullName evidence="10">Cytochrome P450</fullName>
    </submittedName>
</protein>
<keyword evidence="4 8" id="KW-0479">Metal-binding</keyword>
<dbReference type="GO" id="GO:0004497">
    <property type="term" value="F:monooxygenase activity"/>
    <property type="evidence" value="ECO:0007669"/>
    <property type="project" value="UniProtKB-KW"/>
</dbReference>
<dbReference type="SUPFAM" id="SSF48264">
    <property type="entry name" value="Cytochrome P450"/>
    <property type="match status" value="1"/>
</dbReference>
<evidence type="ECO:0000313" key="10">
    <source>
        <dbReference type="EMBL" id="GJE95941.1"/>
    </source>
</evidence>
<evidence type="ECO:0000256" key="1">
    <source>
        <dbReference type="ARBA" id="ARBA00001971"/>
    </source>
</evidence>
<evidence type="ECO:0000256" key="9">
    <source>
        <dbReference type="SAM" id="Phobius"/>
    </source>
</evidence>
<dbReference type="Gene3D" id="1.10.630.10">
    <property type="entry name" value="Cytochrome P450"/>
    <property type="match status" value="1"/>
</dbReference>
<dbReference type="OrthoDB" id="6692864at2759"/>
<evidence type="ECO:0000313" key="11">
    <source>
        <dbReference type="Proteomes" id="UP000703269"/>
    </source>
</evidence>
<dbReference type="AlphaFoldDB" id="A0A9P3GJI4"/>
<evidence type="ECO:0000256" key="4">
    <source>
        <dbReference type="ARBA" id="ARBA00022723"/>
    </source>
</evidence>
<evidence type="ECO:0000256" key="2">
    <source>
        <dbReference type="ARBA" id="ARBA00005179"/>
    </source>
</evidence>
<comment type="cofactor">
    <cofactor evidence="1 8">
        <name>heme</name>
        <dbReference type="ChEBI" id="CHEBI:30413"/>
    </cofactor>
</comment>
<keyword evidence="9" id="KW-1133">Transmembrane helix</keyword>
<comment type="pathway">
    <text evidence="2">Secondary metabolite biosynthesis.</text>
</comment>
<proteinExistence type="inferred from homology"/>
<dbReference type="PANTHER" id="PTHR24305:SF187">
    <property type="entry name" value="P450, PUTATIVE (EUROFUNG)-RELATED"/>
    <property type="match status" value="1"/>
</dbReference>
<dbReference type="InterPro" id="IPR002401">
    <property type="entry name" value="Cyt_P450_E_grp-I"/>
</dbReference>
<keyword evidence="9" id="KW-0812">Transmembrane</keyword>